<comment type="function">
    <text evidence="13">Required for the insertion and/or proper folding and/or complex formation of integral membrane proteins into the membrane. Involved in integration of membrane proteins that insert both dependently and independently of the Sec translocase complex, as well as at least some lipoproteins. Aids folding of multispanning membrane proteins.</text>
</comment>
<keyword evidence="4 13" id="KW-0813">Transport</keyword>
<feature type="compositionally biased region" description="Low complexity" evidence="14">
    <location>
        <begin position="39"/>
        <end position="56"/>
    </location>
</feature>
<dbReference type="NCBIfam" id="TIGR03593">
    <property type="entry name" value="yidC_nterm"/>
    <property type="match status" value="1"/>
</dbReference>
<dbReference type="Pfam" id="PF14849">
    <property type="entry name" value="YidC_periplas"/>
    <property type="match status" value="1"/>
</dbReference>
<feature type="transmembrane region" description="Helical" evidence="13">
    <location>
        <begin position="360"/>
        <end position="381"/>
    </location>
</feature>
<dbReference type="CDD" id="cd20070">
    <property type="entry name" value="5TM_YidC_Alb3"/>
    <property type="match status" value="1"/>
</dbReference>
<feature type="domain" description="Membrane insertase YidC N-terminal" evidence="16">
    <location>
        <begin position="74"/>
        <end position="347"/>
    </location>
</feature>
<comment type="similarity">
    <text evidence="2 13">Belongs to the OXA1/ALB3/YidC family. Type 1 subfamily.</text>
</comment>
<sequence>MDNRRLILLLVFSFSLVMLWDGWQKHNHPKVEAPAASQTAGVPTPTPSATAGAAAAVPGQPAATPAAAAAPKAVVRTDILVAEISAQGGDIVRLELTQHKATEDRSRNYVLFDNGEKHNYAAQTGLIGNGLPTHKTLFSLGAQNLELKDGQDAVTLRLDAPATADGIKVAKLITFHRGSYQAEVSYEITNGSGAPIAPHAYFQFTRDGKPAEQPGGFGVQTFTGPAFYTEAEKYQKVSFEDVAAKKAKFVTKSADGWAAMVQHYFVAGWAPASGEREFFANQVSSDLYSAGVILPVAAIAPGQTAKLEVPLYAGPQEQSRLEQFAKGFDLVVDYGWLTIIAAPLFWVLEWFHKLTGNWGWAIILVTIALKAVFFPLSAASYKSMAKMKTLGPRLQRMKEQYGDDKMKLQQAMMDLYKREKVNPLGGCLPILIQIPVFIALYWVLLGVVEMRGAPWLGWIQDLSVQDPYYILPLIMGATSFIQTKLNPAPPDPIQAKVMMMMPILFTFMFLWFPAGLVLYWVVNNTLSILQQWQINRMIEAGGKTAE</sequence>
<evidence type="ECO:0000256" key="8">
    <source>
        <dbReference type="ARBA" id="ARBA00022989"/>
    </source>
</evidence>
<gene>
    <name evidence="13 17" type="primary">yidC</name>
    <name evidence="17" type="ORF">GCM10007933_27560</name>
</gene>
<reference evidence="18" key="1">
    <citation type="journal article" date="2019" name="Int. J. Syst. Evol. Microbiol.">
        <title>The Global Catalogue of Microorganisms (GCM) 10K type strain sequencing project: providing services to taxonomists for standard genome sequencing and annotation.</title>
        <authorList>
            <consortium name="The Broad Institute Genomics Platform"/>
            <consortium name="The Broad Institute Genome Sequencing Center for Infectious Disease"/>
            <person name="Wu L."/>
            <person name="Ma J."/>
        </authorList>
    </citation>
    <scope>NUCLEOTIDE SEQUENCE [LARGE SCALE GENOMIC DNA]</scope>
    <source>
        <strain evidence="18">NBRC 102407</strain>
    </source>
</reference>
<keyword evidence="7 13" id="KW-0653">Protein transport</keyword>
<keyword evidence="5 13" id="KW-1003">Cell membrane</keyword>
<dbReference type="PRINTS" id="PR00701">
    <property type="entry name" value="60KDINNERMP"/>
</dbReference>
<keyword evidence="6 13" id="KW-0812">Transmembrane</keyword>
<evidence type="ECO:0000256" key="6">
    <source>
        <dbReference type="ARBA" id="ARBA00022692"/>
    </source>
</evidence>
<dbReference type="CDD" id="cd19961">
    <property type="entry name" value="EcYidC-like_peri"/>
    <property type="match status" value="1"/>
</dbReference>
<evidence type="ECO:0000256" key="13">
    <source>
        <dbReference type="HAMAP-Rule" id="MF_01810"/>
    </source>
</evidence>
<keyword evidence="10 13" id="KW-0143">Chaperone</keyword>
<evidence type="ECO:0000256" key="12">
    <source>
        <dbReference type="ARBA" id="ARBA00033342"/>
    </source>
</evidence>
<dbReference type="PANTHER" id="PTHR12428:SF65">
    <property type="entry name" value="CYTOCHROME C OXIDASE ASSEMBLY PROTEIN COX18, MITOCHONDRIAL"/>
    <property type="match status" value="1"/>
</dbReference>
<dbReference type="InterPro" id="IPR047196">
    <property type="entry name" value="YidC_ALB_C"/>
</dbReference>
<accession>A0ABQ6FEE4</accession>
<comment type="subunit">
    <text evidence="13">Interacts with the Sec translocase complex via SecD. Specifically interacts with transmembrane segments of nascent integral membrane proteins during membrane integration.</text>
</comment>
<dbReference type="InterPro" id="IPR038221">
    <property type="entry name" value="YidC_periplasmic_sf"/>
</dbReference>
<evidence type="ECO:0000256" key="3">
    <source>
        <dbReference type="ARBA" id="ARBA00015325"/>
    </source>
</evidence>
<dbReference type="Gene3D" id="2.70.98.90">
    <property type="match status" value="1"/>
</dbReference>
<evidence type="ECO:0000256" key="7">
    <source>
        <dbReference type="ARBA" id="ARBA00022927"/>
    </source>
</evidence>
<organism evidence="17 18">
    <name type="scientific">Zoogloea oryzae</name>
    <dbReference type="NCBI Taxonomy" id="310767"/>
    <lineage>
        <taxon>Bacteria</taxon>
        <taxon>Pseudomonadati</taxon>
        <taxon>Pseudomonadota</taxon>
        <taxon>Betaproteobacteria</taxon>
        <taxon>Rhodocyclales</taxon>
        <taxon>Zoogloeaceae</taxon>
        <taxon>Zoogloea</taxon>
    </lineage>
</organism>
<dbReference type="Proteomes" id="UP001157167">
    <property type="component" value="Unassembled WGS sequence"/>
</dbReference>
<dbReference type="Pfam" id="PF02096">
    <property type="entry name" value="60KD_IMP"/>
    <property type="match status" value="1"/>
</dbReference>
<dbReference type="EMBL" id="BSPX01000043">
    <property type="protein sequence ID" value="GLT23291.1"/>
    <property type="molecule type" value="Genomic_DNA"/>
</dbReference>
<feature type="transmembrane region" description="Helical" evidence="13">
    <location>
        <begin position="497"/>
        <end position="522"/>
    </location>
</feature>
<dbReference type="PRINTS" id="PR01900">
    <property type="entry name" value="YIDCPROTEIN"/>
</dbReference>
<keyword evidence="9 13" id="KW-0472">Membrane</keyword>
<evidence type="ECO:0000259" key="16">
    <source>
        <dbReference type="Pfam" id="PF14849"/>
    </source>
</evidence>
<name>A0ABQ6FEE4_9RHOO</name>
<dbReference type="InterPro" id="IPR019998">
    <property type="entry name" value="Membr_insert_YidC"/>
</dbReference>
<evidence type="ECO:0000256" key="5">
    <source>
        <dbReference type="ARBA" id="ARBA00022475"/>
    </source>
</evidence>
<comment type="caution">
    <text evidence="17">The sequence shown here is derived from an EMBL/GenBank/DDBJ whole genome shotgun (WGS) entry which is preliminary data.</text>
</comment>
<dbReference type="InterPro" id="IPR028055">
    <property type="entry name" value="YidC/Oxa/ALB_C"/>
</dbReference>
<feature type="domain" description="Membrane insertase YidC/Oxa/ALB C-terminal" evidence="15">
    <location>
        <begin position="358"/>
        <end position="536"/>
    </location>
</feature>
<evidence type="ECO:0000256" key="2">
    <source>
        <dbReference type="ARBA" id="ARBA00010527"/>
    </source>
</evidence>
<dbReference type="InterPro" id="IPR001708">
    <property type="entry name" value="YidC/ALB3/OXA1/COX18"/>
</dbReference>
<evidence type="ECO:0000313" key="17">
    <source>
        <dbReference type="EMBL" id="GLT23291.1"/>
    </source>
</evidence>
<protein>
    <recommendedName>
        <fullName evidence="3 13">Membrane protein insertase YidC</fullName>
    </recommendedName>
    <alternativeName>
        <fullName evidence="12 13">Foldase YidC</fullName>
    </alternativeName>
    <alternativeName>
        <fullName evidence="11 13">Membrane integrase YidC</fullName>
    </alternativeName>
    <alternativeName>
        <fullName evidence="13">Membrane protein YidC</fullName>
    </alternativeName>
</protein>
<dbReference type="PANTHER" id="PTHR12428">
    <property type="entry name" value="OXA1"/>
    <property type="match status" value="1"/>
</dbReference>
<keyword evidence="8 13" id="KW-1133">Transmembrane helix</keyword>
<evidence type="ECO:0000256" key="1">
    <source>
        <dbReference type="ARBA" id="ARBA00004429"/>
    </source>
</evidence>
<dbReference type="RefSeq" id="WP_284188503.1">
    <property type="nucleotide sequence ID" value="NZ_BSPX01000043.1"/>
</dbReference>
<keyword evidence="18" id="KW-1185">Reference proteome</keyword>
<dbReference type="NCBIfam" id="TIGR03592">
    <property type="entry name" value="yidC_oxa1_cterm"/>
    <property type="match status" value="1"/>
</dbReference>
<evidence type="ECO:0000313" key="18">
    <source>
        <dbReference type="Proteomes" id="UP001157167"/>
    </source>
</evidence>
<dbReference type="InterPro" id="IPR028053">
    <property type="entry name" value="Membr_insert_YidC_N"/>
</dbReference>
<proteinExistence type="inferred from homology"/>
<evidence type="ECO:0000256" key="11">
    <source>
        <dbReference type="ARBA" id="ARBA00033245"/>
    </source>
</evidence>
<feature type="transmembrane region" description="Helical" evidence="13">
    <location>
        <begin position="330"/>
        <end position="348"/>
    </location>
</feature>
<evidence type="ECO:0000256" key="4">
    <source>
        <dbReference type="ARBA" id="ARBA00022448"/>
    </source>
</evidence>
<evidence type="ECO:0000256" key="14">
    <source>
        <dbReference type="SAM" id="MobiDB-lite"/>
    </source>
</evidence>
<evidence type="ECO:0000256" key="10">
    <source>
        <dbReference type="ARBA" id="ARBA00023186"/>
    </source>
</evidence>
<dbReference type="NCBIfam" id="NF002352">
    <property type="entry name" value="PRK01318.1-3"/>
    <property type="match status" value="1"/>
</dbReference>
<comment type="subcellular location">
    <subcellularLocation>
        <location evidence="1">Cell inner membrane</location>
        <topology evidence="1">Multi-pass membrane protein</topology>
    </subcellularLocation>
    <subcellularLocation>
        <location evidence="13">Cell membrane</location>
        <topology evidence="13">Multi-pass membrane protein</topology>
    </subcellularLocation>
</comment>
<feature type="region of interest" description="Disordered" evidence="14">
    <location>
        <begin position="31"/>
        <end position="56"/>
    </location>
</feature>
<evidence type="ECO:0000259" key="15">
    <source>
        <dbReference type="Pfam" id="PF02096"/>
    </source>
</evidence>
<feature type="transmembrane region" description="Helical" evidence="13">
    <location>
        <begin position="427"/>
        <end position="448"/>
    </location>
</feature>
<evidence type="ECO:0000256" key="9">
    <source>
        <dbReference type="ARBA" id="ARBA00023136"/>
    </source>
</evidence>
<dbReference type="HAMAP" id="MF_01810">
    <property type="entry name" value="YidC_type1"/>
    <property type="match status" value="1"/>
</dbReference>